<comment type="caution">
    <text evidence="1">The sequence shown here is derived from an EMBL/GenBank/DDBJ whole genome shotgun (WGS) entry which is preliminary data.</text>
</comment>
<keyword evidence="2" id="KW-1185">Reference proteome</keyword>
<proteinExistence type="predicted"/>
<sequence length="343" mass="36135">MKSTKHAGYTDPHDLPTLAISVQPRLVIDGKTVDHPVTATIEHAEILLARLDGPALAAVMEGGYDTHDLFDDAVRAGLIFDNIETASDADPETVFEARPESGWDGPLRCDVVDVLGKATQGDGSALARLAEAELDPCAQYTVHEGELVDANQLVLDGLLDADGTSWLRLADIELDDDDVEPDEEDRDAVLATFLGHFVKVFPEPGADGTHAFRIIEKEDGLYAAEAGSYPRAFDAKAAAKGLVLVIHQAGTNPPLGGATVRGIGTIEHMETIAPGIDAMHLEGGGTALKLAAGASTMTPFAAANPGGWYFGENKAEVARHFLSRPDAATGLWGQLEPYAAGPA</sequence>
<dbReference type="RefSeq" id="WP_373972873.1">
    <property type="nucleotide sequence ID" value="NZ_JBHDLJ010000013.1"/>
</dbReference>
<dbReference type="EMBL" id="JBHDLJ010000013">
    <property type="protein sequence ID" value="MFB0835696.1"/>
    <property type="molecule type" value="Genomic_DNA"/>
</dbReference>
<gene>
    <name evidence="1" type="ORF">ACETWP_13980</name>
</gene>
<organism evidence="1 2">
    <name type="scientific">Arthrobacter halodurans</name>
    <dbReference type="NCBI Taxonomy" id="516699"/>
    <lineage>
        <taxon>Bacteria</taxon>
        <taxon>Bacillati</taxon>
        <taxon>Actinomycetota</taxon>
        <taxon>Actinomycetes</taxon>
        <taxon>Micrococcales</taxon>
        <taxon>Micrococcaceae</taxon>
        <taxon>Arthrobacter</taxon>
    </lineage>
</organism>
<name>A0ABV4UPW5_9MICC</name>
<protein>
    <submittedName>
        <fullName evidence="1">Uncharacterized protein</fullName>
    </submittedName>
</protein>
<reference evidence="1 2" key="1">
    <citation type="submission" date="2024-09" db="EMBL/GenBank/DDBJ databases">
        <authorList>
            <person name="Salinas-Garcia M.A."/>
            <person name="Prieme A."/>
        </authorList>
    </citation>
    <scope>NUCLEOTIDE SEQUENCE [LARGE SCALE GENOMIC DNA]</scope>
    <source>
        <strain evidence="1 2">DSM 21081</strain>
    </source>
</reference>
<dbReference type="Proteomes" id="UP001575652">
    <property type="component" value="Unassembled WGS sequence"/>
</dbReference>
<evidence type="ECO:0000313" key="2">
    <source>
        <dbReference type="Proteomes" id="UP001575652"/>
    </source>
</evidence>
<evidence type="ECO:0000313" key="1">
    <source>
        <dbReference type="EMBL" id="MFB0835696.1"/>
    </source>
</evidence>
<accession>A0ABV4UPW5</accession>